<organism evidence="2 3">
    <name type="scientific">Perkinsus olseni</name>
    <name type="common">Perkinsus atlanticus</name>
    <dbReference type="NCBI Taxonomy" id="32597"/>
    <lineage>
        <taxon>Eukaryota</taxon>
        <taxon>Sar</taxon>
        <taxon>Alveolata</taxon>
        <taxon>Perkinsozoa</taxon>
        <taxon>Perkinsea</taxon>
        <taxon>Perkinsida</taxon>
        <taxon>Perkinsidae</taxon>
        <taxon>Perkinsus</taxon>
    </lineage>
</organism>
<dbReference type="PANTHER" id="PTHR14699:SF0">
    <property type="entry name" value="TETRATRICOPEPTIDE REPEAT PROTEIN 21 HOMOLOG"/>
    <property type="match status" value="1"/>
</dbReference>
<feature type="domain" description="Tetratricopeptide repeat protein 21A/21B second ARM" evidence="1">
    <location>
        <begin position="3"/>
        <end position="125"/>
    </location>
</feature>
<dbReference type="InterPro" id="IPR040364">
    <property type="entry name" value="TTC21A/TTC21B"/>
</dbReference>
<dbReference type="Gene3D" id="1.25.40.10">
    <property type="entry name" value="Tetratricopeptide repeat domain"/>
    <property type="match status" value="1"/>
</dbReference>
<gene>
    <name evidence="2" type="primary">TTC21B_2</name>
    <name evidence="2" type="ORF">FOZ63_012675</name>
</gene>
<feature type="non-terminal residue" evidence="2">
    <location>
        <position position="1"/>
    </location>
</feature>
<dbReference type="PANTHER" id="PTHR14699">
    <property type="entry name" value="STI2 PROTEIN-RELATED"/>
    <property type="match status" value="1"/>
</dbReference>
<evidence type="ECO:0000259" key="1">
    <source>
        <dbReference type="Pfam" id="PF25060"/>
    </source>
</evidence>
<name>A0A7J6NN27_PEROL</name>
<accession>A0A7J6NN27</accession>
<dbReference type="Proteomes" id="UP000553632">
    <property type="component" value="Unassembled WGS sequence"/>
</dbReference>
<dbReference type="Pfam" id="PF25058">
    <property type="entry name" value="ARM_TT21"/>
    <property type="match status" value="1"/>
</dbReference>
<dbReference type="InterPro" id="IPR011990">
    <property type="entry name" value="TPR-like_helical_dom_sf"/>
</dbReference>
<dbReference type="AlphaFoldDB" id="A0A7J6NN27"/>
<dbReference type="GO" id="GO:0035721">
    <property type="term" value="P:intraciliary retrograde transport"/>
    <property type="evidence" value="ECO:0007669"/>
    <property type="project" value="TreeGrafter"/>
</dbReference>
<dbReference type="SUPFAM" id="SSF48452">
    <property type="entry name" value="TPR-like"/>
    <property type="match status" value="1"/>
</dbReference>
<keyword evidence="3" id="KW-1185">Reference proteome</keyword>
<feature type="non-terminal residue" evidence="2">
    <location>
        <position position="212"/>
    </location>
</feature>
<evidence type="ECO:0000313" key="3">
    <source>
        <dbReference type="Proteomes" id="UP000553632"/>
    </source>
</evidence>
<comment type="caution">
    <text evidence="2">The sequence shown here is derived from an EMBL/GenBank/DDBJ whole genome shotgun (WGS) entry which is preliminary data.</text>
</comment>
<dbReference type="InterPro" id="IPR056832">
    <property type="entry name" value="ARM_TT21_2nd"/>
</dbReference>
<dbReference type="GO" id="GO:0005929">
    <property type="term" value="C:cilium"/>
    <property type="evidence" value="ECO:0007669"/>
    <property type="project" value="GOC"/>
</dbReference>
<proteinExistence type="predicted"/>
<reference evidence="2 3" key="1">
    <citation type="submission" date="2020-04" db="EMBL/GenBank/DDBJ databases">
        <title>Perkinsus olseni comparative genomics.</title>
        <authorList>
            <person name="Bogema D.R."/>
        </authorList>
    </citation>
    <scope>NUCLEOTIDE SEQUENCE [LARGE SCALE GENOMIC DNA]</scope>
    <source>
        <strain evidence="2 3">ATCC PRA-207</strain>
    </source>
</reference>
<sequence length="212" mass="23366">AISSLNEGLTLHLTRFKHSTGQDFYHHLNPYFMAMIAYQYITLDASSQKEASAGGGTNLARGVKVLETVSRFMPGLFPIRMALVQANIDMGSPDKALRLLAQSVRADPTQVEAYIRLARLYAQQDQHVTGAKYLEQGFAQDFAIRQHPLYAAVRAEVLMAENKIDEAIKLLREAIEVEGGSPNVSPDGLHVTLKDRSMVFCTFIKALAAGDL</sequence>
<dbReference type="GO" id="GO:0061512">
    <property type="term" value="P:protein localization to cilium"/>
    <property type="evidence" value="ECO:0007669"/>
    <property type="project" value="TreeGrafter"/>
</dbReference>
<protein>
    <submittedName>
        <fullName evidence="2">Tetratricopeptide repeat protein 21B</fullName>
    </submittedName>
</protein>
<dbReference type="EMBL" id="JABANO010040420">
    <property type="protein sequence ID" value="KAF4684960.1"/>
    <property type="molecule type" value="Genomic_DNA"/>
</dbReference>
<dbReference type="Pfam" id="PF25060">
    <property type="entry name" value="ARM_TT21_2nd"/>
    <property type="match status" value="1"/>
</dbReference>
<dbReference type="GO" id="GO:0030991">
    <property type="term" value="C:intraciliary transport particle A"/>
    <property type="evidence" value="ECO:0007669"/>
    <property type="project" value="TreeGrafter"/>
</dbReference>
<evidence type="ECO:0000313" key="2">
    <source>
        <dbReference type="EMBL" id="KAF4684960.1"/>
    </source>
</evidence>